<accession>A0A1A6ACF2</accession>
<dbReference type="PANTHER" id="PTHR11040:SF32">
    <property type="entry name" value="ZINC-REGULATED TRANSPORTER 1"/>
    <property type="match status" value="1"/>
</dbReference>
<reference evidence="11" key="3">
    <citation type="submission" date="2024-02" db="EMBL/GenBank/DDBJ databases">
        <title>Comparative genomics of Cryptococcus and Kwoniella reveals pathogenesis evolution and contrasting modes of karyotype evolution via chromosome fusion or intercentromeric recombination.</title>
        <authorList>
            <person name="Coelho M.A."/>
            <person name="David-Palma M."/>
            <person name="Shea T."/>
            <person name="Bowers K."/>
            <person name="McGinley-Smith S."/>
            <person name="Mohammad A.W."/>
            <person name="Gnirke A."/>
            <person name="Yurkov A.M."/>
            <person name="Nowrousian M."/>
            <person name="Sun S."/>
            <person name="Cuomo C.A."/>
            <person name="Heitman J."/>
        </authorList>
    </citation>
    <scope>NUCLEOTIDE SEQUENCE</scope>
    <source>
        <strain evidence="11">CBS 10117</strain>
    </source>
</reference>
<dbReference type="GO" id="GO:0005385">
    <property type="term" value="F:zinc ion transmembrane transporter activity"/>
    <property type="evidence" value="ECO:0007669"/>
    <property type="project" value="InterPro"/>
</dbReference>
<name>A0A1A6ACF2_9TREE</name>
<feature type="transmembrane region" description="Helical" evidence="8">
    <location>
        <begin position="105"/>
        <end position="125"/>
    </location>
</feature>
<feature type="transmembrane region" description="Helical" evidence="8">
    <location>
        <begin position="331"/>
        <end position="352"/>
    </location>
</feature>
<evidence type="ECO:0000256" key="3">
    <source>
        <dbReference type="ARBA" id="ARBA00022448"/>
    </source>
</evidence>
<comment type="subcellular location">
    <subcellularLocation>
        <location evidence="1 8">Membrane</location>
        <topology evidence="1 8">Multi-pass membrane protein</topology>
    </subcellularLocation>
</comment>
<dbReference type="InterPro" id="IPR004698">
    <property type="entry name" value="Zn/Fe_permease_fun/pln"/>
</dbReference>
<evidence type="ECO:0000313" key="12">
    <source>
        <dbReference type="Proteomes" id="UP000078595"/>
    </source>
</evidence>
<keyword evidence="6 8" id="KW-0406">Ion transport</keyword>
<evidence type="ECO:0000256" key="7">
    <source>
        <dbReference type="ARBA" id="ARBA00023136"/>
    </source>
</evidence>
<dbReference type="EMBL" id="KI894028">
    <property type="protein sequence ID" value="OBR87730.1"/>
    <property type="molecule type" value="Genomic_DNA"/>
</dbReference>
<dbReference type="Pfam" id="PF02535">
    <property type="entry name" value="Zip"/>
    <property type="match status" value="1"/>
</dbReference>
<feature type="compositionally biased region" description="Basic and acidic residues" evidence="9">
    <location>
        <begin position="145"/>
        <end position="156"/>
    </location>
</feature>
<dbReference type="PANTHER" id="PTHR11040">
    <property type="entry name" value="ZINC/IRON TRANSPORTER"/>
    <property type="match status" value="1"/>
</dbReference>
<evidence type="ECO:0000256" key="2">
    <source>
        <dbReference type="ARBA" id="ARBA00006939"/>
    </source>
</evidence>
<protein>
    <submittedName>
        <fullName evidence="10">Solute carrier family 39 (Zinc transporter), member 1/2/3</fullName>
    </submittedName>
</protein>
<evidence type="ECO:0000256" key="4">
    <source>
        <dbReference type="ARBA" id="ARBA00022692"/>
    </source>
</evidence>
<reference evidence="10" key="1">
    <citation type="submission" date="2013-07" db="EMBL/GenBank/DDBJ databases">
        <title>The Genome Sequence of Cryptococcus dejecticola CBS10117.</title>
        <authorList>
            <consortium name="The Broad Institute Genome Sequencing Platform"/>
            <person name="Cuomo C."/>
            <person name="Litvintseva A."/>
            <person name="Chen Y."/>
            <person name="Heitman J."/>
            <person name="Sun S."/>
            <person name="Springer D."/>
            <person name="Dromer F."/>
            <person name="Young S.K."/>
            <person name="Zeng Q."/>
            <person name="Gargeya S."/>
            <person name="Fitzgerald M."/>
            <person name="Abouelleil A."/>
            <person name="Alvarado L."/>
            <person name="Berlin A.M."/>
            <person name="Chapman S.B."/>
            <person name="Dewar J."/>
            <person name="Goldberg J."/>
            <person name="Griggs A."/>
            <person name="Gujja S."/>
            <person name="Hansen M."/>
            <person name="Howarth C."/>
            <person name="Imamovic A."/>
            <person name="Larimer J."/>
            <person name="McCowan C."/>
            <person name="Murphy C."/>
            <person name="Pearson M."/>
            <person name="Priest M."/>
            <person name="Roberts A."/>
            <person name="Saif S."/>
            <person name="Shea T."/>
            <person name="Sykes S."/>
            <person name="Wortman J."/>
            <person name="Nusbaum C."/>
            <person name="Birren B."/>
        </authorList>
    </citation>
    <scope>NUCLEOTIDE SEQUENCE [LARGE SCALE GENOMIC DNA]</scope>
    <source>
        <strain evidence="10">CBS 10117</strain>
    </source>
</reference>
<dbReference type="GeneID" id="28965641"/>
<feature type="transmembrane region" description="Helical" evidence="8">
    <location>
        <begin position="255"/>
        <end position="279"/>
    </location>
</feature>
<dbReference type="VEuPathDB" id="FungiDB:I303_01942"/>
<feature type="transmembrane region" description="Helical" evidence="8">
    <location>
        <begin position="291"/>
        <end position="311"/>
    </location>
</feature>
<feature type="transmembrane region" description="Helical" evidence="8">
    <location>
        <begin position="65"/>
        <end position="85"/>
    </location>
</feature>
<dbReference type="OrthoDB" id="448280at2759"/>
<gene>
    <name evidence="10" type="ORF">I303_01942</name>
    <name evidence="11" type="ORF">I303_101922</name>
</gene>
<keyword evidence="7 8" id="KW-0472">Membrane</keyword>
<feature type="transmembrane region" description="Helical" evidence="8">
    <location>
        <begin position="228"/>
        <end position="249"/>
    </location>
</feature>
<dbReference type="RefSeq" id="XP_018265572.1">
    <property type="nucleotide sequence ID" value="XM_018405291.1"/>
</dbReference>
<sequence>MADVDNGGNNMPDMEDSDPCAIDNSDSHRGLRIGAIFIILVTSLLGTLTPIVFRHSSVIPTPVFEFAKFFGSGVIIATAFIHLLAPAWDELTSECLTGAWTDYDWAPAIAMAAVYGIFFAEVAAYRIGTKRLERLGVDYSSHAHDDTDAHAHDHNRSAPLNVDTSLPASQHHVHPSASNIHAHSDETTAGAPITSASEKQLRKSDIESDYDNDTVNPAPTQSEASAQLVAVAVLEFGVVLHSVIIGLTLGVTDEFITLFIVIIFHQMFEGLGLGSRLAALNLPKKMRVWRWVAALFYSICTPIGVAIGIGARNSYNGNGATANIVSGVLDATSAGILLYTGLVELMAHEILLNPRMMKSGNGKLTYIFCCMLLGSGLMALLGRWA</sequence>
<evidence type="ECO:0000313" key="10">
    <source>
        <dbReference type="EMBL" id="OBR87730.1"/>
    </source>
</evidence>
<dbReference type="GO" id="GO:0005886">
    <property type="term" value="C:plasma membrane"/>
    <property type="evidence" value="ECO:0007669"/>
    <property type="project" value="TreeGrafter"/>
</dbReference>
<reference evidence="11" key="2">
    <citation type="submission" date="2013-07" db="EMBL/GenBank/DDBJ databases">
        <authorList>
            <consortium name="The Broad Institute Genome Sequencing Platform"/>
            <person name="Cuomo C."/>
            <person name="Litvintseva A."/>
            <person name="Chen Y."/>
            <person name="Heitman J."/>
            <person name="Sun S."/>
            <person name="Springer D."/>
            <person name="Dromer F."/>
            <person name="Young S.K."/>
            <person name="Zeng Q."/>
            <person name="Gargeya S."/>
            <person name="Fitzgerald M."/>
            <person name="Abouelleil A."/>
            <person name="Alvarado L."/>
            <person name="Berlin A.M."/>
            <person name="Chapman S.B."/>
            <person name="Dewar J."/>
            <person name="Goldberg J."/>
            <person name="Griggs A."/>
            <person name="Gujja S."/>
            <person name="Hansen M."/>
            <person name="Howarth C."/>
            <person name="Imamovic A."/>
            <person name="Larimer J."/>
            <person name="McCowan C."/>
            <person name="Murphy C."/>
            <person name="Pearson M."/>
            <person name="Priest M."/>
            <person name="Roberts A."/>
            <person name="Saif S."/>
            <person name="Shea T."/>
            <person name="Sykes S."/>
            <person name="Wortman J."/>
            <person name="Nusbaum C."/>
            <person name="Birren B."/>
        </authorList>
    </citation>
    <scope>NUCLEOTIDE SEQUENCE</scope>
    <source>
        <strain evidence="11">CBS 10117</strain>
    </source>
</reference>
<evidence type="ECO:0000256" key="9">
    <source>
        <dbReference type="SAM" id="MobiDB-lite"/>
    </source>
</evidence>
<keyword evidence="4 8" id="KW-0812">Transmembrane</keyword>
<feature type="region of interest" description="Disordered" evidence="9">
    <location>
        <begin position="145"/>
        <end position="219"/>
    </location>
</feature>
<dbReference type="InterPro" id="IPR003689">
    <property type="entry name" value="ZIP"/>
</dbReference>
<organism evidence="10">
    <name type="scientific">Kwoniella dejecticola CBS 10117</name>
    <dbReference type="NCBI Taxonomy" id="1296121"/>
    <lineage>
        <taxon>Eukaryota</taxon>
        <taxon>Fungi</taxon>
        <taxon>Dikarya</taxon>
        <taxon>Basidiomycota</taxon>
        <taxon>Agaricomycotina</taxon>
        <taxon>Tremellomycetes</taxon>
        <taxon>Tremellales</taxon>
        <taxon>Cryptococcaceae</taxon>
        <taxon>Kwoniella</taxon>
    </lineage>
</organism>
<keyword evidence="3 8" id="KW-0813">Transport</keyword>
<evidence type="ECO:0000313" key="11">
    <source>
        <dbReference type="EMBL" id="WWC59370.1"/>
    </source>
</evidence>
<dbReference type="AlphaFoldDB" id="A0A1A6ACF2"/>
<dbReference type="Proteomes" id="UP000078595">
    <property type="component" value="Chromosome 2"/>
</dbReference>
<comment type="similarity">
    <text evidence="2 8">Belongs to the ZIP transporter (TC 2.A.5) family.</text>
</comment>
<proteinExistence type="inferred from homology"/>
<dbReference type="NCBIfam" id="TIGR00820">
    <property type="entry name" value="zip"/>
    <property type="match status" value="1"/>
</dbReference>
<keyword evidence="5 8" id="KW-1133">Transmembrane helix</keyword>
<dbReference type="KEGG" id="kdj:28965641"/>
<evidence type="ECO:0000256" key="6">
    <source>
        <dbReference type="ARBA" id="ARBA00023065"/>
    </source>
</evidence>
<feature type="transmembrane region" description="Helical" evidence="8">
    <location>
        <begin position="33"/>
        <end position="53"/>
    </location>
</feature>
<feature type="transmembrane region" description="Helical" evidence="8">
    <location>
        <begin position="364"/>
        <end position="384"/>
    </location>
</feature>
<evidence type="ECO:0000256" key="1">
    <source>
        <dbReference type="ARBA" id="ARBA00004141"/>
    </source>
</evidence>
<evidence type="ECO:0000256" key="8">
    <source>
        <dbReference type="RuleBase" id="RU362088"/>
    </source>
</evidence>
<evidence type="ECO:0000256" key="5">
    <source>
        <dbReference type="ARBA" id="ARBA00022989"/>
    </source>
</evidence>
<dbReference type="EMBL" id="CP144531">
    <property type="protein sequence ID" value="WWC59370.1"/>
    <property type="molecule type" value="Genomic_DNA"/>
</dbReference>
<keyword evidence="12" id="KW-1185">Reference proteome</keyword>
<dbReference type="STRING" id="1296121.A0A1A6ACF2"/>